<dbReference type="STRING" id="1349767.GJA_3860"/>
<dbReference type="KEGG" id="jag:GJA_3860"/>
<proteinExistence type="predicted"/>
<name>W0V9C9_9BURK</name>
<dbReference type="HOGENOM" id="CLU_2699761_0_0_4"/>
<organism evidence="1 2">
    <name type="scientific">Janthinobacterium agaricidamnosum NBRC 102515 = DSM 9628</name>
    <dbReference type="NCBI Taxonomy" id="1349767"/>
    <lineage>
        <taxon>Bacteria</taxon>
        <taxon>Pseudomonadati</taxon>
        <taxon>Pseudomonadota</taxon>
        <taxon>Betaproteobacteria</taxon>
        <taxon>Burkholderiales</taxon>
        <taxon>Oxalobacteraceae</taxon>
        <taxon>Janthinobacterium</taxon>
    </lineage>
</organism>
<sequence length="73" mass="7948">MPPELPAPLPFRSQRTFIRQVLAQELGLPARAHAASDAYRAQMNRDGSPSDCVAAGYAWVPGTELNRTLIAID</sequence>
<keyword evidence="2" id="KW-1185">Reference proteome</keyword>
<evidence type="ECO:0000313" key="1">
    <source>
        <dbReference type="EMBL" id="CDG84471.1"/>
    </source>
</evidence>
<accession>W0V9C9</accession>
<dbReference type="eggNOG" id="COG1633">
    <property type="taxonomic scope" value="Bacteria"/>
</dbReference>
<reference evidence="1 2" key="1">
    <citation type="journal article" date="2015" name="Genome Announc.">
        <title>Genome Sequence of Mushroom Soft-Rot Pathogen Janthinobacterium agaricidamnosum.</title>
        <authorList>
            <person name="Graupner K."/>
            <person name="Lackner G."/>
            <person name="Hertweck C."/>
        </authorList>
    </citation>
    <scope>NUCLEOTIDE SEQUENCE [LARGE SCALE GENOMIC DNA]</scope>
    <source>
        <strain evidence="2">NBRC 102515 / DSM 9628</strain>
    </source>
</reference>
<dbReference type="Proteomes" id="UP000027604">
    <property type="component" value="Chromosome I"/>
</dbReference>
<dbReference type="PATRIC" id="fig|1349767.4.peg.447"/>
<dbReference type="AlphaFoldDB" id="W0V9C9"/>
<dbReference type="EMBL" id="HG322949">
    <property type="protein sequence ID" value="CDG84471.1"/>
    <property type="molecule type" value="Genomic_DNA"/>
</dbReference>
<protein>
    <submittedName>
        <fullName evidence="1">Uncharacterized domain protein</fullName>
    </submittedName>
</protein>
<evidence type="ECO:0000313" key="2">
    <source>
        <dbReference type="Proteomes" id="UP000027604"/>
    </source>
</evidence>
<gene>
    <name evidence="1" type="ORF">GJA_3860</name>
</gene>